<dbReference type="Gene3D" id="1.10.10.60">
    <property type="entry name" value="Homeodomain-like"/>
    <property type="match status" value="1"/>
</dbReference>
<accession>A0AAV3RBW7</accession>
<dbReference type="InterPro" id="IPR044822">
    <property type="entry name" value="Myb_DNA-bind_4"/>
</dbReference>
<keyword evidence="3" id="KW-1185">Reference proteome</keyword>
<dbReference type="PANTHER" id="PTHR33492">
    <property type="entry name" value="OSJNBA0043A12.37 PROTEIN-RELATED"/>
    <property type="match status" value="1"/>
</dbReference>
<evidence type="ECO:0000313" key="2">
    <source>
        <dbReference type="EMBL" id="GAA0173171.1"/>
    </source>
</evidence>
<dbReference type="PROSITE" id="PS50090">
    <property type="entry name" value="MYB_LIKE"/>
    <property type="match status" value="1"/>
</dbReference>
<organism evidence="2 3">
    <name type="scientific">Lithospermum erythrorhizon</name>
    <name type="common">Purple gromwell</name>
    <name type="synonym">Lithospermum officinale var. erythrorhizon</name>
    <dbReference type="NCBI Taxonomy" id="34254"/>
    <lineage>
        <taxon>Eukaryota</taxon>
        <taxon>Viridiplantae</taxon>
        <taxon>Streptophyta</taxon>
        <taxon>Embryophyta</taxon>
        <taxon>Tracheophyta</taxon>
        <taxon>Spermatophyta</taxon>
        <taxon>Magnoliopsida</taxon>
        <taxon>eudicotyledons</taxon>
        <taxon>Gunneridae</taxon>
        <taxon>Pentapetalae</taxon>
        <taxon>asterids</taxon>
        <taxon>lamiids</taxon>
        <taxon>Boraginales</taxon>
        <taxon>Boraginaceae</taxon>
        <taxon>Boraginoideae</taxon>
        <taxon>Lithospermeae</taxon>
        <taxon>Lithospermum</taxon>
    </lineage>
</organism>
<evidence type="ECO:0000313" key="3">
    <source>
        <dbReference type="Proteomes" id="UP001454036"/>
    </source>
</evidence>
<dbReference type="Pfam" id="PF13837">
    <property type="entry name" value="Myb_DNA-bind_4"/>
    <property type="match status" value="1"/>
</dbReference>
<evidence type="ECO:0000259" key="1">
    <source>
        <dbReference type="PROSITE" id="PS50090"/>
    </source>
</evidence>
<dbReference type="AlphaFoldDB" id="A0AAV3RBW7"/>
<gene>
    <name evidence="2" type="ORF">LIER_26842</name>
</gene>
<dbReference type="Proteomes" id="UP001454036">
    <property type="component" value="Unassembled WGS sequence"/>
</dbReference>
<protein>
    <recommendedName>
        <fullName evidence="1">Myb-like domain-containing protein</fullName>
    </recommendedName>
</protein>
<sequence>MERGESRRLTRSESAAEWTVQETLILINSIQSIQSDWSHTLASFQKWQLVVHHCAALDVTRTFHQCKRKWAHLLAQFNSIKPFQQSYWAFDPPKRRELGLPDAFSAEVFQAVDCCFQTGKGGFDDDDDDDHQDLGMCDLRDLLSEKGFKKQRKRAVPQKRKIDKRINPWRHVIVRKVSNEQDHLDGLIDPSRSKIAVKVNSAADSIKNCSDDNVELPNTRAVGKVKLDPSNVKVDEHSIASNLLENMEMINSVLQGNLGEEDFDSKVATQIDIARLQGDKLIHHLGKFSNTLEQLCNIFQQCN</sequence>
<name>A0AAV3RBW7_LITER</name>
<dbReference type="InterPro" id="IPR001005">
    <property type="entry name" value="SANT/Myb"/>
</dbReference>
<dbReference type="EMBL" id="BAABME010008473">
    <property type="protein sequence ID" value="GAA0173171.1"/>
    <property type="molecule type" value="Genomic_DNA"/>
</dbReference>
<proteinExistence type="predicted"/>
<feature type="domain" description="Myb-like" evidence="1">
    <location>
        <begin position="10"/>
        <end position="74"/>
    </location>
</feature>
<dbReference type="PANTHER" id="PTHR33492:SF4">
    <property type="entry name" value="OS02G0174300 PROTEIN"/>
    <property type="match status" value="1"/>
</dbReference>
<reference evidence="2 3" key="1">
    <citation type="submission" date="2024-01" db="EMBL/GenBank/DDBJ databases">
        <title>The complete chloroplast genome sequence of Lithospermum erythrorhizon: insights into the phylogenetic relationship among Boraginaceae species and the maternal lineages of purple gromwells.</title>
        <authorList>
            <person name="Okada T."/>
            <person name="Watanabe K."/>
        </authorList>
    </citation>
    <scope>NUCLEOTIDE SEQUENCE [LARGE SCALE GENOMIC DNA]</scope>
</reference>
<comment type="caution">
    <text evidence="2">The sequence shown here is derived from an EMBL/GenBank/DDBJ whole genome shotgun (WGS) entry which is preliminary data.</text>
</comment>